<dbReference type="Gene3D" id="1.20.1600.10">
    <property type="entry name" value="Outer membrane efflux proteins (OEP)"/>
    <property type="match status" value="1"/>
</dbReference>
<evidence type="ECO:0000256" key="2">
    <source>
        <dbReference type="ARBA" id="ARBA00007613"/>
    </source>
</evidence>
<keyword evidence="4" id="KW-1134">Transmembrane beta strand</keyword>
<comment type="subcellular location">
    <subcellularLocation>
        <location evidence="1">Cell outer membrane</location>
    </subcellularLocation>
</comment>
<evidence type="ECO:0000256" key="6">
    <source>
        <dbReference type="ARBA" id="ARBA00023136"/>
    </source>
</evidence>
<reference evidence="9 10" key="1">
    <citation type="submission" date="2023-11" db="EMBL/GenBank/DDBJ databases">
        <title>Analysis of the Genomes of Mucilaginibacter gossypii cycad 4 and M. sabulilitoris SNA2: microbes with the potential for plant growth promotion.</title>
        <authorList>
            <person name="Hirsch A.M."/>
            <person name="Humm E."/>
            <person name="Rubbi M."/>
            <person name="Del Vecchio G."/>
            <person name="Ha S.M."/>
            <person name="Pellegrini M."/>
            <person name="Gunsalus R.P."/>
        </authorList>
    </citation>
    <scope>NUCLEOTIDE SEQUENCE [LARGE SCALE GENOMIC DNA]</scope>
    <source>
        <strain evidence="9 10">SNA2</strain>
    </source>
</reference>
<gene>
    <name evidence="9" type="ORF">SNE25_17395</name>
</gene>
<dbReference type="Proteomes" id="UP001324380">
    <property type="component" value="Chromosome"/>
</dbReference>
<evidence type="ECO:0000256" key="5">
    <source>
        <dbReference type="ARBA" id="ARBA00022692"/>
    </source>
</evidence>
<dbReference type="PANTHER" id="PTHR30026">
    <property type="entry name" value="OUTER MEMBRANE PROTEIN TOLC"/>
    <property type="match status" value="1"/>
</dbReference>
<organism evidence="9 10">
    <name type="scientific">Mucilaginibacter sabulilitoris</name>
    <dbReference type="NCBI Taxonomy" id="1173583"/>
    <lineage>
        <taxon>Bacteria</taxon>
        <taxon>Pseudomonadati</taxon>
        <taxon>Bacteroidota</taxon>
        <taxon>Sphingobacteriia</taxon>
        <taxon>Sphingobacteriales</taxon>
        <taxon>Sphingobacteriaceae</taxon>
        <taxon>Mucilaginibacter</taxon>
    </lineage>
</organism>
<keyword evidence="6" id="KW-0472">Membrane</keyword>
<evidence type="ECO:0000256" key="1">
    <source>
        <dbReference type="ARBA" id="ARBA00004442"/>
    </source>
</evidence>
<protein>
    <submittedName>
        <fullName evidence="9">TolC family protein</fullName>
    </submittedName>
</protein>
<evidence type="ECO:0000256" key="7">
    <source>
        <dbReference type="ARBA" id="ARBA00023237"/>
    </source>
</evidence>
<dbReference type="PANTHER" id="PTHR30026:SF20">
    <property type="entry name" value="OUTER MEMBRANE PROTEIN TOLC"/>
    <property type="match status" value="1"/>
</dbReference>
<proteinExistence type="inferred from homology"/>
<dbReference type="SUPFAM" id="SSF56954">
    <property type="entry name" value="Outer membrane efflux proteins (OEP)"/>
    <property type="match status" value="1"/>
</dbReference>
<dbReference type="EMBL" id="CP139558">
    <property type="protein sequence ID" value="WPU91097.1"/>
    <property type="molecule type" value="Genomic_DNA"/>
</dbReference>
<dbReference type="InterPro" id="IPR003423">
    <property type="entry name" value="OMP_efflux"/>
</dbReference>
<dbReference type="RefSeq" id="WP_321560265.1">
    <property type="nucleotide sequence ID" value="NZ_CP139558.1"/>
</dbReference>
<keyword evidence="5" id="KW-0812">Transmembrane</keyword>
<keyword evidence="10" id="KW-1185">Reference proteome</keyword>
<evidence type="ECO:0000256" key="8">
    <source>
        <dbReference type="SAM" id="SignalP"/>
    </source>
</evidence>
<accession>A0ABZ0TD11</accession>
<keyword evidence="7" id="KW-0998">Cell outer membrane</keyword>
<dbReference type="InterPro" id="IPR051906">
    <property type="entry name" value="TolC-like"/>
</dbReference>
<name>A0ABZ0TD11_9SPHI</name>
<evidence type="ECO:0000313" key="9">
    <source>
        <dbReference type="EMBL" id="WPU91097.1"/>
    </source>
</evidence>
<evidence type="ECO:0000313" key="10">
    <source>
        <dbReference type="Proteomes" id="UP001324380"/>
    </source>
</evidence>
<keyword evidence="8" id="KW-0732">Signal</keyword>
<evidence type="ECO:0000256" key="4">
    <source>
        <dbReference type="ARBA" id="ARBA00022452"/>
    </source>
</evidence>
<feature type="signal peptide" evidence="8">
    <location>
        <begin position="1"/>
        <end position="21"/>
    </location>
</feature>
<comment type="similarity">
    <text evidence="2">Belongs to the outer membrane factor (OMF) (TC 1.B.17) family.</text>
</comment>
<feature type="chain" id="PRO_5045230527" evidence="8">
    <location>
        <begin position="22"/>
        <end position="484"/>
    </location>
</feature>
<dbReference type="Pfam" id="PF02321">
    <property type="entry name" value="OEP"/>
    <property type="match status" value="2"/>
</dbReference>
<evidence type="ECO:0000256" key="3">
    <source>
        <dbReference type="ARBA" id="ARBA00022448"/>
    </source>
</evidence>
<sequence length="484" mass="54370">MRYFKFIFFGLVTLSAVKVQAQGQTQSATLTDSILSVRQCVEIAIKNNLEVRQSELDMQRLRIGYNQAKENLLPAINGTVNHSINSGRSINPFTNSYVTQSYTSGDYSLNANLTIFSGWQYLNAIKQTSLNYQAGKMDFQQAKDQVTINVITAYLLVLDNTELLTQAYNQLDVSKKQVERLEILEKDGANKSASDLYDLKGTYGDNQISLVNAKNTLEASKLSLLQILNVPYKKDLKLEPVSVTDVAKQTDENSDQIFNTSLQQLAYVKAAELRRQGAEKGVKVAKGALTPSISLFGGITTNYSSAAQNAVFRDSSVVNTGGYVNTPTGQQPVLAKQANFDNHNIGYYDQFKNNYGTQFGVRLSIPILNYFQNHNKVKLAKIDLQESKYIEENTKNVLRQNVEQAYLNMTSAYSRYNALVDQVKAYTESFRTIEIRFNSGVITSVDFVIAKNNLDKANINLINARYDCFIYNKILDYYQGRLAF</sequence>
<keyword evidence="3" id="KW-0813">Transport</keyword>